<sequence length="158" mass="16720">MSDQQSSEGASRTFVRGLRSTVGRESTTFGFSILATVTFGMLQVTQGSPDLPRVFLYAVGAVLSFTLLEGVLSRGFRRPMPQHPTQTMALGTSLNVISVLVGLGAALLVSEWFSHVAVWCLAPFVAGVGYLLAESVEDALAERILVAAGDDSAKEVSP</sequence>
<feature type="transmembrane region" description="Helical" evidence="1">
    <location>
        <begin position="88"/>
        <end position="110"/>
    </location>
</feature>
<gene>
    <name evidence="2" type="ORF">SAMN05216574_11576</name>
</gene>
<proteinExistence type="predicted"/>
<feature type="transmembrane region" description="Helical" evidence="1">
    <location>
        <begin position="21"/>
        <end position="42"/>
    </location>
</feature>
<keyword evidence="1" id="KW-0472">Membrane</keyword>
<name>A0A1I2J9G5_9ACTN</name>
<feature type="transmembrane region" description="Helical" evidence="1">
    <location>
        <begin position="54"/>
        <end position="76"/>
    </location>
</feature>
<dbReference type="STRING" id="1798228.SAMN05216574_11576"/>
<dbReference type="RefSeq" id="WP_092201722.1">
    <property type="nucleotide sequence ID" value="NZ_FOND01000015.1"/>
</dbReference>
<evidence type="ECO:0000313" key="2">
    <source>
        <dbReference type="EMBL" id="SFF50640.1"/>
    </source>
</evidence>
<keyword evidence="3" id="KW-1185">Reference proteome</keyword>
<feature type="transmembrane region" description="Helical" evidence="1">
    <location>
        <begin position="116"/>
        <end position="133"/>
    </location>
</feature>
<evidence type="ECO:0000256" key="1">
    <source>
        <dbReference type="SAM" id="Phobius"/>
    </source>
</evidence>
<dbReference type="EMBL" id="FOND01000015">
    <property type="protein sequence ID" value="SFF50640.1"/>
    <property type="molecule type" value="Genomic_DNA"/>
</dbReference>
<dbReference type="AlphaFoldDB" id="A0A1I2J9G5"/>
<protein>
    <submittedName>
        <fullName evidence="2">Uncharacterized protein</fullName>
    </submittedName>
</protein>
<keyword evidence="1" id="KW-1133">Transmembrane helix</keyword>
<keyword evidence="1" id="KW-0812">Transmembrane</keyword>
<evidence type="ECO:0000313" key="3">
    <source>
        <dbReference type="Proteomes" id="UP000198589"/>
    </source>
</evidence>
<accession>A0A1I2J9G5</accession>
<dbReference type="Proteomes" id="UP000198589">
    <property type="component" value="Unassembled WGS sequence"/>
</dbReference>
<dbReference type="OrthoDB" id="5147538at2"/>
<reference evidence="3" key="1">
    <citation type="submission" date="2016-10" db="EMBL/GenBank/DDBJ databases">
        <authorList>
            <person name="Varghese N."/>
            <person name="Submissions S."/>
        </authorList>
    </citation>
    <scope>NUCLEOTIDE SEQUENCE [LARGE SCALE GENOMIC DNA]</scope>
    <source>
        <strain evidence="3">DSM 46838</strain>
    </source>
</reference>
<organism evidence="2 3">
    <name type="scientific">Blastococcus tunisiensis</name>
    <dbReference type="NCBI Taxonomy" id="1798228"/>
    <lineage>
        <taxon>Bacteria</taxon>
        <taxon>Bacillati</taxon>
        <taxon>Actinomycetota</taxon>
        <taxon>Actinomycetes</taxon>
        <taxon>Geodermatophilales</taxon>
        <taxon>Geodermatophilaceae</taxon>
        <taxon>Blastococcus</taxon>
    </lineage>
</organism>